<keyword evidence="1" id="KW-0472">Membrane</keyword>
<dbReference type="SUPFAM" id="SSF63825">
    <property type="entry name" value="YWTD domain"/>
    <property type="match status" value="1"/>
</dbReference>
<dbReference type="eggNOG" id="ENOG50344JZ">
    <property type="taxonomic scope" value="Bacteria"/>
</dbReference>
<dbReference type="AlphaFoldDB" id="A0A081BJN8"/>
<evidence type="ECO:0000256" key="1">
    <source>
        <dbReference type="SAM" id="Phobius"/>
    </source>
</evidence>
<proteinExistence type="predicted"/>
<feature type="transmembrane region" description="Helical" evidence="1">
    <location>
        <begin position="47"/>
        <end position="68"/>
    </location>
</feature>
<protein>
    <recommendedName>
        <fullName evidence="4">Extracellular protein</fullName>
    </recommendedName>
</protein>
<keyword evidence="1" id="KW-1133">Transmembrane helix</keyword>
<reference evidence="2" key="1">
    <citation type="journal article" date="2014" name="Genome Announc.">
        <title>Draft Genome Sequence of Lactobacillus oryzae Strain SG293T.</title>
        <authorList>
            <person name="Tanizawa Y."/>
            <person name="Fujisawa T."/>
            <person name="Mochizuki T."/>
            <person name="Kaminuma E."/>
            <person name="Nakamura Y."/>
            <person name="Tohno M."/>
        </authorList>
    </citation>
    <scope>NUCLEOTIDE SEQUENCE [LARGE SCALE GENOMIC DNA]</scope>
    <source>
        <strain evidence="2">SG293</strain>
    </source>
</reference>
<comment type="caution">
    <text evidence="2">The sequence shown here is derived from an EMBL/GenBank/DDBJ whole genome shotgun (WGS) entry which is preliminary data.</text>
</comment>
<name>A0A081BJN8_9LACO</name>
<accession>A0A081BJN8</accession>
<evidence type="ECO:0000313" key="2">
    <source>
        <dbReference type="EMBL" id="GAK48256.1"/>
    </source>
</evidence>
<keyword evidence="3" id="KW-1185">Reference proteome</keyword>
<gene>
    <name evidence="2" type="ORF">LOSG293_230040</name>
</gene>
<dbReference type="STRING" id="1291743.LOSG293_230040"/>
<organism evidence="2 3">
    <name type="scientific">Secundilactobacillus oryzae JCM 18671</name>
    <dbReference type="NCBI Taxonomy" id="1291743"/>
    <lineage>
        <taxon>Bacteria</taxon>
        <taxon>Bacillati</taxon>
        <taxon>Bacillota</taxon>
        <taxon>Bacilli</taxon>
        <taxon>Lactobacillales</taxon>
        <taxon>Lactobacillaceae</taxon>
        <taxon>Secundilactobacillus</taxon>
    </lineage>
</organism>
<dbReference type="EMBL" id="BBJM01000023">
    <property type="protein sequence ID" value="GAK48256.1"/>
    <property type="molecule type" value="Genomic_DNA"/>
</dbReference>
<feature type="transmembrane region" description="Helical" evidence="1">
    <location>
        <begin position="14"/>
        <end position="40"/>
    </location>
</feature>
<dbReference type="Proteomes" id="UP000028700">
    <property type="component" value="Unassembled WGS sequence"/>
</dbReference>
<keyword evidence="1" id="KW-0812">Transmembrane</keyword>
<evidence type="ECO:0000313" key="3">
    <source>
        <dbReference type="Proteomes" id="UP000028700"/>
    </source>
</evidence>
<sequence length="416" mass="45604">MMRNLNDLLALPQIFVGALFLLNINFRYCIIMMSYTLILFGGVIMKLFRGITTALIALVSLSAVSTSAQASTYTQKSHALSPYTASKWKTVANANNYVTKPSYVANPYNYFQTSATQLTYARGNQRASFKTNIFLPAVLHSNSPADWGNPQSIALTSGGGTAYVMYAAASNAKTGWVAKYNLSKLRNTYKVSSSRMDLLRHAFYVLMQGGDTSEYKAVRKCVTYGSRFTTGHGQSLAMNPKNGQLWFVQNPGTSGGTATVQRLSKTTLRPYQTVKFKPRSSDGHKVTMGSNLTFDKAGHAYFSSFVAGSKKLKIYKGTISSKHVKFALVMQGLKYRPGTVNQSISYNSHSNRLYFISDESISSVPVSKLGKLKPSDVKATAFNGHREFEGLAFTSSGTPYLLLNRSAEIMKGSGIQ</sequence>
<evidence type="ECO:0008006" key="4">
    <source>
        <dbReference type="Google" id="ProtNLM"/>
    </source>
</evidence>